<reference evidence="1" key="2">
    <citation type="submission" date="2020-09" db="EMBL/GenBank/DDBJ databases">
        <authorList>
            <person name="Sun Q."/>
            <person name="Zhou Y."/>
        </authorList>
    </citation>
    <scope>NUCLEOTIDE SEQUENCE</scope>
    <source>
        <strain evidence="1">CGMCC 1.15178</strain>
    </source>
</reference>
<gene>
    <name evidence="1" type="ORF">GCM10010911_17420</name>
</gene>
<evidence type="ECO:0000313" key="1">
    <source>
        <dbReference type="EMBL" id="GGD60055.1"/>
    </source>
</evidence>
<keyword evidence="2" id="KW-1185">Reference proteome</keyword>
<sequence>MKNDGLWQAGVRSVEREEIRFAPNTIWQVQAQGFRVQFISDLPFELYAQDQIMITAGEMGTPSWAAFIGTVVECSSDSILLLTSPEYENRLMDIRKFERKFSPHLSLIGAREVMDRFGFFPSFHYDEITKVSMEVSEQHDSQKHLSVTINYTSAGEMEQPIDFYFEDIEPENSSPVEACNICLQLSFAYEDERIRVELDAVTGFAASFLCRRIVVQFHDS</sequence>
<proteinExistence type="predicted"/>
<dbReference type="AlphaFoldDB" id="A0A916YTY5"/>
<organism evidence="1 2">
    <name type="scientific">Paenibacillus nasutitermitis</name>
    <dbReference type="NCBI Taxonomy" id="1652958"/>
    <lineage>
        <taxon>Bacteria</taxon>
        <taxon>Bacillati</taxon>
        <taxon>Bacillota</taxon>
        <taxon>Bacilli</taxon>
        <taxon>Bacillales</taxon>
        <taxon>Paenibacillaceae</taxon>
        <taxon>Paenibacillus</taxon>
    </lineage>
</organism>
<protein>
    <submittedName>
        <fullName evidence="1">Uncharacterized protein</fullName>
    </submittedName>
</protein>
<dbReference type="EMBL" id="BMHP01000001">
    <property type="protein sequence ID" value="GGD60055.1"/>
    <property type="molecule type" value="Genomic_DNA"/>
</dbReference>
<name>A0A916YTY5_9BACL</name>
<evidence type="ECO:0000313" key="2">
    <source>
        <dbReference type="Proteomes" id="UP000612456"/>
    </source>
</evidence>
<reference evidence="1" key="1">
    <citation type="journal article" date="2014" name="Int. J. Syst. Evol. Microbiol.">
        <title>Complete genome sequence of Corynebacterium casei LMG S-19264T (=DSM 44701T), isolated from a smear-ripened cheese.</title>
        <authorList>
            <consortium name="US DOE Joint Genome Institute (JGI-PGF)"/>
            <person name="Walter F."/>
            <person name="Albersmeier A."/>
            <person name="Kalinowski J."/>
            <person name="Ruckert C."/>
        </authorList>
    </citation>
    <scope>NUCLEOTIDE SEQUENCE</scope>
    <source>
        <strain evidence="1">CGMCC 1.15178</strain>
    </source>
</reference>
<comment type="caution">
    <text evidence="1">The sequence shown here is derived from an EMBL/GenBank/DDBJ whole genome shotgun (WGS) entry which is preliminary data.</text>
</comment>
<dbReference type="Proteomes" id="UP000612456">
    <property type="component" value="Unassembled WGS sequence"/>
</dbReference>
<dbReference type="RefSeq" id="WP_188990988.1">
    <property type="nucleotide sequence ID" value="NZ_BMHP01000001.1"/>
</dbReference>
<accession>A0A916YTY5</accession>